<gene>
    <name evidence="3" type="ORF">ARALYDRAFT_478434</name>
</gene>
<evidence type="ECO:0000313" key="4">
    <source>
        <dbReference type="Proteomes" id="UP000008694"/>
    </source>
</evidence>
<feature type="signal peptide" evidence="2">
    <location>
        <begin position="1"/>
        <end position="22"/>
    </location>
</feature>
<feature type="chain" id="PRO_5003101645" evidence="2">
    <location>
        <begin position="23"/>
        <end position="88"/>
    </location>
</feature>
<keyword evidence="4" id="KW-1185">Reference proteome</keyword>
<dbReference type="eggNOG" id="ENOG502R1SA">
    <property type="taxonomic scope" value="Eukaryota"/>
</dbReference>
<feature type="region of interest" description="Disordered" evidence="1">
    <location>
        <begin position="69"/>
        <end position="88"/>
    </location>
</feature>
<dbReference type="HOGENOM" id="CLU_2362691_0_0_1"/>
<dbReference type="Gramene" id="fgenesh2_kg.3__1135__AT3G10930.1">
    <property type="protein sequence ID" value="fgenesh2_kg.3__1135__AT3G10930.1"/>
    <property type="gene ID" value="fgenesh2_kg.3__1135__AT3G10930.1"/>
</dbReference>
<accession>D7L9S6</accession>
<evidence type="ECO:0000256" key="2">
    <source>
        <dbReference type="SAM" id="SignalP"/>
    </source>
</evidence>
<reference evidence="4" key="1">
    <citation type="journal article" date="2011" name="Nat. Genet.">
        <title>The Arabidopsis lyrata genome sequence and the basis of rapid genome size change.</title>
        <authorList>
            <person name="Hu T.T."/>
            <person name="Pattyn P."/>
            <person name="Bakker E.G."/>
            <person name="Cao J."/>
            <person name="Cheng J.-F."/>
            <person name="Clark R.M."/>
            <person name="Fahlgren N."/>
            <person name="Fawcett J.A."/>
            <person name="Grimwood J."/>
            <person name="Gundlach H."/>
            <person name="Haberer G."/>
            <person name="Hollister J.D."/>
            <person name="Ossowski S."/>
            <person name="Ottilar R.P."/>
            <person name="Salamov A.A."/>
            <person name="Schneeberger K."/>
            <person name="Spannagl M."/>
            <person name="Wang X."/>
            <person name="Yang L."/>
            <person name="Nasrallah M.E."/>
            <person name="Bergelson J."/>
            <person name="Carrington J.C."/>
            <person name="Gaut B.S."/>
            <person name="Schmutz J."/>
            <person name="Mayer K.F.X."/>
            <person name="Van de Peer Y."/>
            <person name="Grigoriev I.V."/>
            <person name="Nordborg M."/>
            <person name="Weigel D."/>
            <person name="Guo Y.-L."/>
        </authorList>
    </citation>
    <scope>NUCLEOTIDE SEQUENCE [LARGE SCALE GENOMIC DNA]</scope>
    <source>
        <strain evidence="4">cv. MN47</strain>
    </source>
</reference>
<evidence type="ECO:0000313" key="3">
    <source>
        <dbReference type="EMBL" id="EFH61081.1"/>
    </source>
</evidence>
<dbReference type="EMBL" id="GL348715">
    <property type="protein sequence ID" value="EFH61081.1"/>
    <property type="molecule type" value="Genomic_DNA"/>
</dbReference>
<organism evidence="4">
    <name type="scientific">Arabidopsis lyrata subsp. lyrata</name>
    <name type="common">Lyre-leaved rock-cress</name>
    <dbReference type="NCBI Taxonomy" id="81972"/>
    <lineage>
        <taxon>Eukaryota</taxon>
        <taxon>Viridiplantae</taxon>
        <taxon>Streptophyta</taxon>
        <taxon>Embryophyta</taxon>
        <taxon>Tracheophyta</taxon>
        <taxon>Spermatophyta</taxon>
        <taxon>Magnoliopsida</taxon>
        <taxon>eudicotyledons</taxon>
        <taxon>Gunneridae</taxon>
        <taxon>Pentapetalae</taxon>
        <taxon>rosids</taxon>
        <taxon>malvids</taxon>
        <taxon>Brassicales</taxon>
        <taxon>Brassicaceae</taxon>
        <taxon>Camelineae</taxon>
        <taxon>Arabidopsis</taxon>
    </lineage>
</organism>
<sequence length="88" mass="9770">MAIYRSLLLIILLFISVSLSTARILPGEYLLFLSRRRWVAEEQETKTEYSSFVPEVVAGKFGSLVLNALPKGNRPGSGPSKKTNDVKT</sequence>
<protein>
    <submittedName>
        <fullName evidence="3">Uncharacterized protein</fullName>
    </submittedName>
</protein>
<keyword evidence="2" id="KW-0732">Signal</keyword>
<dbReference type="Proteomes" id="UP000008694">
    <property type="component" value="Unassembled WGS sequence"/>
</dbReference>
<dbReference type="AlphaFoldDB" id="D7L9S6"/>
<evidence type="ECO:0000256" key="1">
    <source>
        <dbReference type="SAM" id="MobiDB-lite"/>
    </source>
</evidence>
<name>D7L9S6_ARALL</name>
<proteinExistence type="predicted"/>